<dbReference type="PROSITE" id="PS51273">
    <property type="entry name" value="GATASE_TYPE_1"/>
    <property type="match status" value="1"/>
</dbReference>
<evidence type="ECO:0000313" key="1">
    <source>
        <dbReference type="EMBL" id="RXS97843.1"/>
    </source>
</evidence>
<dbReference type="SUPFAM" id="SSF52317">
    <property type="entry name" value="Class I glutamine amidotransferase-like"/>
    <property type="match status" value="1"/>
</dbReference>
<dbReference type="PANTHER" id="PTHR43235">
    <property type="entry name" value="GLUTAMINE AMIDOTRANSFERASE PB2B2.05-RELATED"/>
    <property type="match status" value="1"/>
</dbReference>
<dbReference type="EMBL" id="SDMK01000001">
    <property type="protein sequence ID" value="RXS97843.1"/>
    <property type="molecule type" value="Genomic_DNA"/>
</dbReference>
<organism evidence="1 2">
    <name type="scientific">Silvibacterium dinghuense</name>
    <dbReference type="NCBI Taxonomy" id="1560006"/>
    <lineage>
        <taxon>Bacteria</taxon>
        <taxon>Pseudomonadati</taxon>
        <taxon>Acidobacteriota</taxon>
        <taxon>Terriglobia</taxon>
        <taxon>Terriglobales</taxon>
        <taxon>Acidobacteriaceae</taxon>
        <taxon>Silvibacterium</taxon>
    </lineage>
</organism>
<dbReference type="Proteomes" id="UP000290253">
    <property type="component" value="Unassembled WGS sequence"/>
</dbReference>
<dbReference type="InterPro" id="IPR044668">
    <property type="entry name" value="PuuD-like"/>
</dbReference>
<dbReference type="GO" id="GO:0033969">
    <property type="term" value="F:gamma-glutamyl-gamma-aminobutyrate hydrolase activity"/>
    <property type="evidence" value="ECO:0007669"/>
    <property type="project" value="TreeGrafter"/>
</dbReference>
<keyword evidence="2" id="KW-1185">Reference proteome</keyword>
<accession>A0A4Q1SK62</accession>
<dbReference type="OrthoDB" id="9813383at2"/>
<sequence length="262" mass="27565">MSAPRIAIPVPHSTDAAYNARSLPQYLHAIEAAGGIPVEVPLSASPAEVARLAASCQGVLLPGSGADVDPEKYGHPRIPACNATDPAREAVDELLMQDAANLDKPLLAICFGFQSWNVWRGGTLIQDIPTQHPTSVNHAPGRTIVDAHSVTIEPGTRLAAIVGHDTPADPLPVNSSHHQAVDQPGDRLRIAARSREDGIIEALEGTSEAFVLAVQWHPERSYDADPASRALFAAFLAAASTWKPRSVVESVAVSGTAADAAR</sequence>
<dbReference type="GO" id="GO:0006598">
    <property type="term" value="P:polyamine catabolic process"/>
    <property type="evidence" value="ECO:0007669"/>
    <property type="project" value="TreeGrafter"/>
</dbReference>
<name>A0A4Q1SK62_9BACT</name>
<protein>
    <submittedName>
        <fullName evidence="1">Gamma-glutamyl-gamma-aminobutyrate hydrolase family protein</fullName>
    </submittedName>
</protein>
<dbReference type="AlphaFoldDB" id="A0A4Q1SK62"/>
<keyword evidence="1" id="KW-0378">Hydrolase</keyword>
<dbReference type="Pfam" id="PF07722">
    <property type="entry name" value="Peptidase_C26"/>
    <property type="match status" value="1"/>
</dbReference>
<dbReference type="GO" id="GO:0005829">
    <property type="term" value="C:cytosol"/>
    <property type="evidence" value="ECO:0007669"/>
    <property type="project" value="TreeGrafter"/>
</dbReference>
<dbReference type="RefSeq" id="WP_129207622.1">
    <property type="nucleotide sequence ID" value="NZ_BMGU01000001.1"/>
</dbReference>
<dbReference type="InterPro" id="IPR011697">
    <property type="entry name" value="Peptidase_C26"/>
</dbReference>
<comment type="caution">
    <text evidence="1">The sequence shown here is derived from an EMBL/GenBank/DDBJ whole genome shotgun (WGS) entry which is preliminary data.</text>
</comment>
<gene>
    <name evidence="1" type="ORF">ESZ00_08285</name>
</gene>
<dbReference type="InterPro" id="IPR029062">
    <property type="entry name" value="Class_I_gatase-like"/>
</dbReference>
<dbReference type="Gene3D" id="3.40.50.880">
    <property type="match status" value="1"/>
</dbReference>
<reference evidence="1 2" key="1">
    <citation type="journal article" date="2016" name="Int. J. Syst. Evol. Microbiol.">
        <title>Acidipila dinghuensis sp. nov., an acidobacterium isolated from forest soil.</title>
        <authorList>
            <person name="Jiang Y.W."/>
            <person name="Wang J."/>
            <person name="Chen M.H."/>
            <person name="Lv Y.Y."/>
            <person name="Qiu L.H."/>
        </authorList>
    </citation>
    <scope>NUCLEOTIDE SEQUENCE [LARGE SCALE GENOMIC DNA]</scope>
    <source>
        <strain evidence="1 2">DHOF10</strain>
    </source>
</reference>
<evidence type="ECO:0000313" key="2">
    <source>
        <dbReference type="Proteomes" id="UP000290253"/>
    </source>
</evidence>
<dbReference type="CDD" id="cd01745">
    <property type="entry name" value="GATase1_2"/>
    <property type="match status" value="1"/>
</dbReference>
<proteinExistence type="predicted"/>
<dbReference type="PANTHER" id="PTHR43235:SF1">
    <property type="entry name" value="GLUTAMINE AMIDOTRANSFERASE PB2B2.05-RELATED"/>
    <property type="match status" value="1"/>
</dbReference>